<reference evidence="2" key="2">
    <citation type="submission" date="2016-06" db="EMBL/GenBank/DDBJ databases">
        <title>The genome of a short-lived fish provides insights into sex chromosome evolution and the genetic control of aging.</title>
        <authorList>
            <person name="Reichwald K."/>
            <person name="Felder M."/>
            <person name="Petzold A."/>
            <person name="Koch P."/>
            <person name="Groth M."/>
            <person name="Platzer M."/>
        </authorList>
    </citation>
    <scope>NUCLEOTIDE SEQUENCE</scope>
    <source>
        <tissue evidence="2">Brain</tissue>
    </source>
</reference>
<accession>A0A1A8JCN1</accession>
<dbReference type="EMBL" id="HAED01020058">
    <property type="protein sequence ID" value="SBR06573.1"/>
    <property type="molecule type" value="Transcribed_RNA"/>
</dbReference>
<protein>
    <submittedName>
        <fullName evidence="2">Uncharacterized protein</fullName>
    </submittedName>
</protein>
<evidence type="ECO:0000256" key="1">
    <source>
        <dbReference type="SAM" id="MobiDB-lite"/>
    </source>
</evidence>
<feature type="non-terminal residue" evidence="2">
    <location>
        <position position="88"/>
    </location>
</feature>
<gene>
    <name evidence="2" type="primary">Nfu_g_1_014917</name>
</gene>
<feature type="compositionally biased region" description="Basic and acidic residues" evidence="1">
    <location>
        <begin position="43"/>
        <end position="54"/>
    </location>
</feature>
<proteinExistence type="predicted"/>
<feature type="compositionally biased region" description="Basic and acidic residues" evidence="1">
    <location>
        <begin position="1"/>
        <end position="15"/>
    </location>
</feature>
<feature type="region of interest" description="Disordered" evidence="1">
    <location>
        <begin position="43"/>
        <end position="88"/>
    </location>
</feature>
<organism evidence="2">
    <name type="scientific">Nothobranchius kuhntae</name>
    <name type="common">Beira killifish</name>
    <dbReference type="NCBI Taxonomy" id="321403"/>
    <lineage>
        <taxon>Eukaryota</taxon>
        <taxon>Metazoa</taxon>
        <taxon>Chordata</taxon>
        <taxon>Craniata</taxon>
        <taxon>Vertebrata</taxon>
        <taxon>Euteleostomi</taxon>
        <taxon>Actinopterygii</taxon>
        <taxon>Neopterygii</taxon>
        <taxon>Teleostei</taxon>
        <taxon>Neoteleostei</taxon>
        <taxon>Acanthomorphata</taxon>
        <taxon>Ovalentaria</taxon>
        <taxon>Atherinomorphae</taxon>
        <taxon>Cyprinodontiformes</taxon>
        <taxon>Nothobranchiidae</taxon>
        <taxon>Nothobranchius</taxon>
    </lineage>
</organism>
<evidence type="ECO:0000313" key="2">
    <source>
        <dbReference type="EMBL" id="SBR06573.1"/>
    </source>
</evidence>
<dbReference type="AlphaFoldDB" id="A0A1A8JCN1"/>
<feature type="region of interest" description="Disordered" evidence="1">
    <location>
        <begin position="1"/>
        <end position="26"/>
    </location>
</feature>
<sequence>PMATERDPFIGEHHLPNPKTTYTPKIQSPNLIRAEDLLNVNKYETKTKEVREETAENGSNGRKPVGENSRKQVSTKSKQGKLTVDKVQ</sequence>
<reference evidence="2" key="1">
    <citation type="submission" date="2016-05" db="EMBL/GenBank/DDBJ databases">
        <authorList>
            <person name="Lavstsen T."/>
            <person name="Jespersen J.S."/>
        </authorList>
    </citation>
    <scope>NUCLEOTIDE SEQUENCE</scope>
    <source>
        <tissue evidence="2">Brain</tissue>
    </source>
</reference>
<name>A0A1A8JCN1_NOTKU</name>
<feature type="non-terminal residue" evidence="2">
    <location>
        <position position="1"/>
    </location>
</feature>